<protein>
    <recommendedName>
        <fullName evidence="8">B-like cyclin</fullName>
    </recommendedName>
</protein>
<evidence type="ECO:0000256" key="5">
    <source>
        <dbReference type="ARBA" id="ARBA00022776"/>
    </source>
</evidence>
<dbReference type="GO" id="GO:0010332">
    <property type="term" value="P:response to gamma radiation"/>
    <property type="evidence" value="ECO:0007669"/>
    <property type="project" value="UniProtKB-ARBA"/>
</dbReference>
<dbReference type="EMBL" id="JAATIQ010000136">
    <property type="protein sequence ID" value="KAF4378485.1"/>
    <property type="molecule type" value="Genomic_DNA"/>
</dbReference>
<evidence type="ECO:0000256" key="9">
    <source>
        <dbReference type="RuleBase" id="RU000383"/>
    </source>
</evidence>
<evidence type="ECO:0000256" key="3">
    <source>
        <dbReference type="ARBA" id="ARBA00011177"/>
    </source>
</evidence>
<dbReference type="InterPro" id="IPR036915">
    <property type="entry name" value="Cyclin-like_sf"/>
</dbReference>
<accession>A0A7J6G660</accession>
<dbReference type="Pfam" id="PF02984">
    <property type="entry name" value="Cyclin_C"/>
    <property type="match status" value="1"/>
</dbReference>
<keyword evidence="6 9" id="KW-0195">Cyclin</keyword>
<dbReference type="InterPro" id="IPR004367">
    <property type="entry name" value="Cyclin_C-dom"/>
</dbReference>
<comment type="similarity">
    <text evidence="2">Belongs to the cyclin family. Cyclin AB subfamily.</text>
</comment>
<reference evidence="12 13" key="1">
    <citation type="journal article" date="2020" name="bioRxiv">
        <title>Sequence and annotation of 42 cannabis genomes reveals extensive copy number variation in cannabinoid synthesis and pathogen resistance genes.</title>
        <authorList>
            <person name="Mckernan K.J."/>
            <person name="Helbert Y."/>
            <person name="Kane L.T."/>
            <person name="Ebling H."/>
            <person name="Zhang L."/>
            <person name="Liu B."/>
            <person name="Eaton Z."/>
            <person name="Mclaughlin S."/>
            <person name="Kingan S."/>
            <person name="Baybayan P."/>
            <person name="Concepcion G."/>
            <person name="Jordan M."/>
            <person name="Riva A."/>
            <person name="Barbazuk W."/>
            <person name="Harkins T."/>
        </authorList>
    </citation>
    <scope>NUCLEOTIDE SEQUENCE [LARGE SCALE GENOMIC DNA]</scope>
    <source>
        <strain evidence="13">cv. Jamaican Lion 4</strain>
        <tissue evidence="12">Leaf</tissue>
    </source>
</reference>
<dbReference type="InterPro" id="IPR046965">
    <property type="entry name" value="Cyclin_A/B-like"/>
</dbReference>
<keyword evidence="13" id="KW-1185">Reference proteome</keyword>
<keyword evidence="5" id="KW-0498">Mitosis</keyword>
<name>A0A7J6G660_CANSA</name>
<dbReference type="Gene3D" id="1.10.472.10">
    <property type="entry name" value="Cyclin-like"/>
    <property type="match status" value="2"/>
</dbReference>
<evidence type="ECO:0000256" key="2">
    <source>
        <dbReference type="ARBA" id="ARBA00006955"/>
    </source>
</evidence>
<evidence type="ECO:0000259" key="11">
    <source>
        <dbReference type="SMART" id="SM01332"/>
    </source>
</evidence>
<dbReference type="FunFam" id="1.10.472.10:FF:000001">
    <property type="entry name" value="G2/mitotic-specific cyclin"/>
    <property type="match status" value="1"/>
</dbReference>
<dbReference type="GO" id="GO:0051301">
    <property type="term" value="P:cell division"/>
    <property type="evidence" value="ECO:0007669"/>
    <property type="project" value="UniProtKB-KW"/>
</dbReference>
<dbReference type="InterPro" id="IPR048258">
    <property type="entry name" value="Cyclins_cyclin-box"/>
</dbReference>
<evidence type="ECO:0000256" key="4">
    <source>
        <dbReference type="ARBA" id="ARBA00022618"/>
    </source>
</evidence>
<evidence type="ECO:0000256" key="6">
    <source>
        <dbReference type="ARBA" id="ARBA00023127"/>
    </source>
</evidence>
<evidence type="ECO:0000259" key="10">
    <source>
        <dbReference type="SMART" id="SM00385"/>
    </source>
</evidence>
<evidence type="ECO:0000256" key="7">
    <source>
        <dbReference type="ARBA" id="ARBA00023306"/>
    </source>
</evidence>
<evidence type="ECO:0000313" key="13">
    <source>
        <dbReference type="Proteomes" id="UP000583929"/>
    </source>
</evidence>
<dbReference type="GO" id="GO:0044772">
    <property type="term" value="P:mitotic cell cycle phase transition"/>
    <property type="evidence" value="ECO:0007669"/>
    <property type="project" value="InterPro"/>
</dbReference>
<dbReference type="Pfam" id="PF00134">
    <property type="entry name" value="Cyclin_N"/>
    <property type="match status" value="1"/>
</dbReference>
<keyword evidence="4" id="KW-0132">Cell division</keyword>
<proteinExistence type="inferred from homology"/>
<feature type="domain" description="Cyclin-like" evidence="10">
    <location>
        <begin position="349"/>
        <end position="434"/>
    </location>
</feature>
<dbReference type="FunFam" id="1.10.472.10:FF:000032">
    <property type="entry name" value="G2/mitotic-specific cyclin-1"/>
    <property type="match status" value="1"/>
</dbReference>
<gene>
    <name evidence="12" type="ORF">G4B88_027545</name>
</gene>
<organism evidence="12 13">
    <name type="scientific">Cannabis sativa</name>
    <name type="common">Hemp</name>
    <name type="synonym">Marijuana</name>
    <dbReference type="NCBI Taxonomy" id="3483"/>
    <lineage>
        <taxon>Eukaryota</taxon>
        <taxon>Viridiplantae</taxon>
        <taxon>Streptophyta</taxon>
        <taxon>Embryophyta</taxon>
        <taxon>Tracheophyta</taxon>
        <taxon>Spermatophyta</taxon>
        <taxon>Magnoliopsida</taxon>
        <taxon>eudicotyledons</taxon>
        <taxon>Gunneridae</taxon>
        <taxon>Pentapetalae</taxon>
        <taxon>rosids</taxon>
        <taxon>fabids</taxon>
        <taxon>Rosales</taxon>
        <taxon>Cannabaceae</taxon>
        <taxon>Cannabis</taxon>
    </lineage>
</organism>
<evidence type="ECO:0000256" key="1">
    <source>
        <dbReference type="ARBA" id="ARBA00003222"/>
    </source>
</evidence>
<dbReference type="InterPro" id="IPR039361">
    <property type="entry name" value="Cyclin"/>
</dbReference>
<dbReference type="InterPro" id="IPR006671">
    <property type="entry name" value="Cyclin_N"/>
</dbReference>
<dbReference type="CDD" id="cd20567">
    <property type="entry name" value="CYCLIN_AtCycB-like_rpt1"/>
    <property type="match status" value="1"/>
</dbReference>
<dbReference type="PIRSF" id="PIRSF001771">
    <property type="entry name" value="Cyclin_A_B_D_E"/>
    <property type="match status" value="1"/>
</dbReference>
<dbReference type="InterPro" id="IPR013763">
    <property type="entry name" value="Cyclin-like_dom"/>
</dbReference>
<dbReference type="PROSITE" id="PS00292">
    <property type="entry name" value="CYCLINS"/>
    <property type="match status" value="1"/>
</dbReference>
<dbReference type="SMART" id="SM00385">
    <property type="entry name" value="CYCLIN"/>
    <property type="match status" value="2"/>
</dbReference>
<dbReference type="Proteomes" id="UP000583929">
    <property type="component" value="Unassembled WGS sequence"/>
</dbReference>
<dbReference type="PANTHER" id="PTHR10177">
    <property type="entry name" value="CYCLINS"/>
    <property type="match status" value="1"/>
</dbReference>
<comment type="caution">
    <text evidence="12">The sequence shown here is derived from an EMBL/GenBank/DDBJ whole genome shotgun (WGS) entry which is preliminary data.</text>
</comment>
<comment type="function">
    <text evidence="1">Essential for the control of the cell cycle at the G2/M (mitosis) transition.</text>
</comment>
<sequence length="476" mass="53083">MHRFGQLQQQVKKKKKKDLGGSVLLSEIIQGPKVAIENTDVQGGGGGGSSRLQVFLSSLFSSIGGVFGSSVQDQDSDMATKATLVVPHQQLQREGIKQKIVPLEGRNRKVLKDIGNLVKDRAPEGKNQVEKKNKVDINPSSLKKMLPLKRFEQKNGDEIVKPVRRFKEGIPIKKTFTSTLSARSKAACGINNKPKGEIVNIDAKDGDNELAVVEYIDELYNYYKQSEDETKVNDYMGLQPDINAKMRSILIDWLIEVHHKFELMPETLYLTINIVDRFLSMKVVPRRELQLVGISSMLLASKYEEIWAPEVNDFVCISDNAYVKEQILVMEKAILVKLGWYLTVPTPYVFLVRYIKASVPNVDEELENMVFFFAELGVMHYSAVIAHCASTIAASAVYAARCTLKRSPAWTETLEHNTGYSENQLIDCAKLLVGFHSGAAESKLKAVFKKYSSIKSGAVALYSPAKELLAESSSDQ</sequence>
<evidence type="ECO:0000256" key="8">
    <source>
        <dbReference type="ARBA" id="ARBA00032263"/>
    </source>
</evidence>
<comment type="subunit">
    <text evidence="3">Interacts with the CDC2 protein kinase to form a serine/threonine kinase holoenzyme complex also known as maturation promoting factor (MPF). The cyclin subunit imparts substrate specificity to the complex.</text>
</comment>
<feature type="domain" description="Cyclin C-terminal" evidence="11">
    <location>
        <begin position="345"/>
        <end position="465"/>
    </location>
</feature>
<dbReference type="AlphaFoldDB" id="A0A7J6G660"/>
<evidence type="ECO:0000313" key="12">
    <source>
        <dbReference type="EMBL" id="KAF4378485.1"/>
    </source>
</evidence>
<feature type="domain" description="Cyclin-like" evidence="10">
    <location>
        <begin position="252"/>
        <end position="336"/>
    </location>
</feature>
<dbReference type="SUPFAM" id="SSF47954">
    <property type="entry name" value="Cyclin-like"/>
    <property type="match status" value="2"/>
</dbReference>
<dbReference type="GO" id="GO:0016538">
    <property type="term" value="F:cyclin-dependent protein serine/threonine kinase regulator activity"/>
    <property type="evidence" value="ECO:0007669"/>
    <property type="project" value="InterPro"/>
</dbReference>
<dbReference type="SMART" id="SM01332">
    <property type="entry name" value="Cyclin_C"/>
    <property type="match status" value="1"/>
</dbReference>
<keyword evidence="7" id="KW-0131">Cell cycle</keyword>